<evidence type="ECO:0000256" key="2">
    <source>
        <dbReference type="ARBA" id="ARBA00023125"/>
    </source>
</evidence>
<reference evidence="7" key="1">
    <citation type="submission" date="2023-03" db="EMBL/GenBank/DDBJ databases">
        <authorList>
            <person name="Julca I."/>
        </authorList>
    </citation>
    <scope>NUCLEOTIDE SEQUENCE</scope>
</reference>
<dbReference type="GO" id="GO:0006355">
    <property type="term" value="P:regulation of DNA-templated transcription"/>
    <property type="evidence" value="ECO:0007669"/>
    <property type="project" value="InterPro"/>
</dbReference>
<dbReference type="SUPFAM" id="SSF101941">
    <property type="entry name" value="NAC domain"/>
    <property type="match status" value="1"/>
</dbReference>
<dbReference type="GO" id="GO:0003677">
    <property type="term" value="F:DNA binding"/>
    <property type="evidence" value="ECO:0007669"/>
    <property type="project" value="UniProtKB-KW"/>
</dbReference>
<keyword evidence="8" id="KW-1185">Reference proteome</keyword>
<accession>A0AAV1DWG1</accession>
<gene>
    <name evidence="7" type="ORF">OLC1_LOCUS19281</name>
</gene>
<evidence type="ECO:0000256" key="1">
    <source>
        <dbReference type="ARBA" id="ARBA00023015"/>
    </source>
</evidence>
<organism evidence="7 8">
    <name type="scientific">Oldenlandia corymbosa var. corymbosa</name>
    <dbReference type="NCBI Taxonomy" id="529605"/>
    <lineage>
        <taxon>Eukaryota</taxon>
        <taxon>Viridiplantae</taxon>
        <taxon>Streptophyta</taxon>
        <taxon>Embryophyta</taxon>
        <taxon>Tracheophyta</taxon>
        <taxon>Spermatophyta</taxon>
        <taxon>Magnoliopsida</taxon>
        <taxon>eudicotyledons</taxon>
        <taxon>Gunneridae</taxon>
        <taxon>Pentapetalae</taxon>
        <taxon>asterids</taxon>
        <taxon>lamiids</taxon>
        <taxon>Gentianales</taxon>
        <taxon>Rubiaceae</taxon>
        <taxon>Rubioideae</taxon>
        <taxon>Spermacoceae</taxon>
        <taxon>Hedyotis-Oldenlandia complex</taxon>
        <taxon>Oldenlandia</taxon>
    </lineage>
</organism>
<evidence type="ECO:0000259" key="6">
    <source>
        <dbReference type="PROSITE" id="PS51005"/>
    </source>
</evidence>
<sequence>MASVVVGCRFQPTDEELVSHYLKRMILGLPFTEEEKRIFTAKNLYGDNGTPWELLTDDLPWHKVLNSNRDIGSQKVIYVFTFLTKAAKKNSNHSKNRNRVAGCGTWNVNSSAKPVRDNCGFGRKIGESKNFTFESAEQTVGQWTMTEYSIDAAANGIPEVQGINYSDYVLCKIKRDDSKSSKGGRIVSRKRKNENLLREQAGQNLKKKKMQSVSRNEDSSVWTGEETLLNNEEAGISCRSYSCGNGAPLLMNLGDSDMVATDNEQSSGKMMEAVSSCEDLSVVTCCDDNGAMDLCNDEGTGDNGVPLLINEVDPDDVATAASPSTCWNIPLDEPFLDDPSFFDFNIDSFLNQMVECN</sequence>
<proteinExistence type="predicted"/>
<evidence type="ECO:0000256" key="4">
    <source>
        <dbReference type="ARBA" id="ARBA00023242"/>
    </source>
</evidence>
<dbReference type="InterPro" id="IPR003441">
    <property type="entry name" value="NAC-dom"/>
</dbReference>
<dbReference type="GO" id="GO:0048731">
    <property type="term" value="P:system development"/>
    <property type="evidence" value="ECO:0007669"/>
    <property type="project" value="TreeGrafter"/>
</dbReference>
<keyword evidence="4" id="KW-0539">Nucleus</keyword>
<dbReference type="PROSITE" id="PS51005">
    <property type="entry name" value="NAC"/>
    <property type="match status" value="1"/>
</dbReference>
<keyword evidence="3" id="KW-0804">Transcription</keyword>
<feature type="region of interest" description="Disordered" evidence="5">
    <location>
        <begin position="178"/>
        <end position="219"/>
    </location>
</feature>
<protein>
    <submittedName>
        <fullName evidence="7">OLC1v1012373C1</fullName>
    </submittedName>
</protein>
<keyword evidence="1" id="KW-0805">Transcription regulation</keyword>
<dbReference type="AlphaFoldDB" id="A0AAV1DWG1"/>
<dbReference type="Pfam" id="PF02365">
    <property type="entry name" value="NAM"/>
    <property type="match status" value="1"/>
</dbReference>
<evidence type="ECO:0000313" key="7">
    <source>
        <dbReference type="EMBL" id="CAI9112009.1"/>
    </source>
</evidence>
<evidence type="ECO:0000313" key="8">
    <source>
        <dbReference type="Proteomes" id="UP001161247"/>
    </source>
</evidence>
<evidence type="ECO:0000256" key="5">
    <source>
        <dbReference type="SAM" id="MobiDB-lite"/>
    </source>
</evidence>
<dbReference type="PANTHER" id="PTHR31719">
    <property type="entry name" value="NAC TRANSCRIPTION FACTOR 56"/>
    <property type="match status" value="1"/>
</dbReference>
<name>A0AAV1DWG1_OLDCO</name>
<dbReference type="Proteomes" id="UP001161247">
    <property type="component" value="Chromosome 7"/>
</dbReference>
<dbReference type="Gene3D" id="2.170.150.80">
    <property type="entry name" value="NAC domain"/>
    <property type="match status" value="1"/>
</dbReference>
<dbReference type="PANTHER" id="PTHR31719:SF164">
    <property type="entry name" value="NAC DOMAIN-CONTAINING PROTEIN"/>
    <property type="match status" value="1"/>
</dbReference>
<dbReference type="InterPro" id="IPR036093">
    <property type="entry name" value="NAC_dom_sf"/>
</dbReference>
<dbReference type="EMBL" id="OX459124">
    <property type="protein sequence ID" value="CAI9112009.1"/>
    <property type="molecule type" value="Genomic_DNA"/>
</dbReference>
<evidence type="ECO:0000256" key="3">
    <source>
        <dbReference type="ARBA" id="ARBA00023163"/>
    </source>
</evidence>
<feature type="domain" description="NAC" evidence="6">
    <location>
        <begin position="4"/>
        <end position="176"/>
    </location>
</feature>
<keyword evidence="2" id="KW-0238">DNA-binding</keyword>